<organism evidence="3 4">
    <name type="scientific">Paenibacillus hemerocallicola</name>
    <dbReference type="NCBI Taxonomy" id="1172614"/>
    <lineage>
        <taxon>Bacteria</taxon>
        <taxon>Bacillati</taxon>
        <taxon>Bacillota</taxon>
        <taxon>Bacilli</taxon>
        <taxon>Bacillales</taxon>
        <taxon>Paenibacillaceae</taxon>
        <taxon>Paenibacillus</taxon>
    </lineage>
</organism>
<dbReference type="SUPFAM" id="SSF48371">
    <property type="entry name" value="ARM repeat"/>
    <property type="match status" value="1"/>
</dbReference>
<keyword evidence="2" id="KW-0812">Transmembrane</keyword>
<dbReference type="InterPro" id="IPR011989">
    <property type="entry name" value="ARM-like"/>
</dbReference>
<evidence type="ECO:0000313" key="4">
    <source>
        <dbReference type="Proteomes" id="UP000307943"/>
    </source>
</evidence>
<dbReference type="Proteomes" id="UP000307943">
    <property type="component" value="Unassembled WGS sequence"/>
</dbReference>
<dbReference type="AlphaFoldDB" id="A0A5C4T9D1"/>
<protein>
    <submittedName>
        <fullName evidence="3">HEAT repeat domain-containing protein</fullName>
    </submittedName>
</protein>
<gene>
    <name evidence="3" type="ORF">FE784_13645</name>
</gene>
<dbReference type="SMART" id="SM00567">
    <property type="entry name" value="EZ_HEAT"/>
    <property type="match status" value="2"/>
</dbReference>
<keyword evidence="2" id="KW-1133">Transmembrane helix</keyword>
<name>A0A5C4T9D1_9BACL</name>
<sequence>MTEHASDIIVLAYILIVLIVIVFLALFGLRTKAIWLERQTDRYLRKHQDYFDYVKSHLHEDAPLQKPAGTLTKTELKVIQQKLFEWMEKIVGAERDKLTDLCVALGLVELNMRRLRSEIHWTRLDAAYNLGVMQAKEAVPSLAYLLGEEKYGSPAFVIARAISKCAQNEEEIDRMVRNLAKFRKQSHRLVAEVLALSRIDCTALLTGYLRETDEELVKIALTGLQNRSIPGAYGDMPRFLHADDPELRLLAVQAIISHGTHMTAELMRELMHHEDADVRAAVAEAFGRLGMAQTVDLLKAGMKDADRQVRLTSARSLLQLEDTGFKALCELAQRRDEPIQSRLADEVIQEELAKGALYYDDFEQAVWHNRKLRIYRQFFGGPPPAEGARLGFSKGDTA</sequence>
<evidence type="ECO:0000313" key="3">
    <source>
        <dbReference type="EMBL" id="TNJ65694.1"/>
    </source>
</evidence>
<accession>A0A5C4T9D1</accession>
<dbReference type="EMBL" id="VDCQ01000016">
    <property type="protein sequence ID" value="TNJ65694.1"/>
    <property type="molecule type" value="Genomic_DNA"/>
</dbReference>
<keyword evidence="4" id="KW-1185">Reference proteome</keyword>
<dbReference type="Gene3D" id="1.25.10.10">
    <property type="entry name" value="Leucine-rich Repeat Variant"/>
    <property type="match status" value="1"/>
</dbReference>
<dbReference type="InterPro" id="IPR016024">
    <property type="entry name" value="ARM-type_fold"/>
</dbReference>
<comment type="caution">
    <text evidence="3">The sequence shown here is derived from an EMBL/GenBank/DDBJ whole genome shotgun (WGS) entry which is preliminary data.</text>
</comment>
<feature type="coiled-coil region" evidence="1">
    <location>
        <begin position="158"/>
        <end position="185"/>
    </location>
</feature>
<keyword evidence="1" id="KW-0175">Coiled coil</keyword>
<proteinExistence type="predicted"/>
<dbReference type="Pfam" id="PF13646">
    <property type="entry name" value="HEAT_2"/>
    <property type="match status" value="1"/>
</dbReference>
<evidence type="ECO:0000256" key="2">
    <source>
        <dbReference type="SAM" id="Phobius"/>
    </source>
</evidence>
<dbReference type="InterPro" id="IPR004155">
    <property type="entry name" value="PBS_lyase_HEAT"/>
</dbReference>
<feature type="transmembrane region" description="Helical" evidence="2">
    <location>
        <begin position="6"/>
        <end position="29"/>
    </location>
</feature>
<keyword evidence="2" id="KW-0472">Membrane</keyword>
<evidence type="ECO:0000256" key="1">
    <source>
        <dbReference type="SAM" id="Coils"/>
    </source>
</evidence>
<dbReference type="RefSeq" id="WP_139602755.1">
    <property type="nucleotide sequence ID" value="NZ_VDCQ01000016.1"/>
</dbReference>
<reference evidence="3 4" key="1">
    <citation type="submission" date="2019-05" db="EMBL/GenBank/DDBJ databases">
        <title>We sequenced the genome of Paenibacillus hemerocallicola KCTC 33185 for further insight into its adaptation and study the phylogeny of Paenibacillus.</title>
        <authorList>
            <person name="Narsing Rao M.P."/>
        </authorList>
    </citation>
    <scope>NUCLEOTIDE SEQUENCE [LARGE SCALE GENOMIC DNA]</scope>
    <source>
        <strain evidence="3 4">KCTC 33185</strain>
    </source>
</reference>
<dbReference type="OrthoDB" id="2112914at2"/>